<dbReference type="KEGG" id="salf:SMD44_p10080"/>
<name>A0A291W4R9_9ACTN</name>
<dbReference type="GO" id="GO:0030639">
    <property type="term" value="P:polyketide biosynthetic process"/>
    <property type="evidence" value="ECO:0007669"/>
    <property type="project" value="TreeGrafter"/>
</dbReference>
<sequence>MAYAYVTRPSIVVPEHEIPTSDIVSDILRSLPPDPELPSPAAIKRWARNLKIDTRRFVTPLEFVAKTGTVTERNNYALPAMYHMATTAAHDALKAAGLDHTEVDCVITSHSTTPATPGLDVYLVNELELRPDVLRMPATQLGCVGGAHALAWAARLVDAMPGLRVLVVIGEALSTVYRREKNTSDGIIYRMLFGDGAGACIVSSDALGNTCLGIRGSWQQVVPNTMDSYKLDVEPTGLHFTSKKWAPNGINHLMGPLWEWLREADPAWTPEVVVAHPGGPPILEDAAKGLGCSPELLKHSWESLRTRGNMGGVAVLDILARTAAAAPRHGSRTLLLGVGPGLTGAAVEGLWHSPAADEAAPGPLS</sequence>
<feature type="domain" description="Chalcone/stilbene synthase N-terminal" evidence="4">
    <location>
        <begin position="66"/>
        <end position="205"/>
    </location>
</feature>
<dbReference type="Proteomes" id="UP000195880">
    <property type="component" value="Plasmid pMDJK44.1"/>
</dbReference>
<keyword evidence="2" id="KW-0808">Transferase</keyword>
<dbReference type="OrthoDB" id="4334218at2"/>
<dbReference type="PANTHER" id="PTHR11877">
    <property type="entry name" value="HYDROXYMETHYLGLUTARYL-COA SYNTHASE"/>
    <property type="match status" value="1"/>
</dbReference>
<proteinExistence type="inferred from homology"/>
<dbReference type="RefSeq" id="WP_100112419.1">
    <property type="nucleotide sequence ID" value="NZ_CP023976.1"/>
</dbReference>
<dbReference type="Pfam" id="PF00195">
    <property type="entry name" value="Chal_sti_synt_N"/>
    <property type="match status" value="1"/>
</dbReference>
<evidence type="ECO:0000256" key="1">
    <source>
        <dbReference type="ARBA" id="ARBA00005531"/>
    </source>
</evidence>
<dbReference type="InterPro" id="IPR016039">
    <property type="entry name" value="Thiolase-like"/>
</dbReference>
<keyword evidence="7" id="KW-1185">Reference proteome</keyword>
<dbReference type="PIRSF" id="PIRSF000451">
    <property type="entry name" value="PKS_III"/>
    <property type="match status" value="1"/>
</dbReference>
<feature type="active site" description="Acyl-thioester intermediate" evidence="3">
    <location>
        <position position="143"/>
    </location>
</feature>
<evidence type="ECO:0000259" key="5">
    <source>
        <dbReference type="Pfam" id="PF02797"/>
    </source>
</evidence>
<evidence type="ECO:0000313" key="6">
    <source>
        <dbReference type="EMBL" id="ATM24579.1"/>
    </source>
</evidence>
<evidence type="ECO:0000313" key="7">
    <source>
        <dbReference type="Proteomes" id="UP000195880"/>
    </source>
</evidence>
<evidence type="ECO:0000256" key="3">
    <source>
        <dbReference type="PIRSR" id="PIRSR000451-1"/>
    </source>
</evidence>
<evidence type="ECO:0000259" key="4">
    <source>
        <dbReference type="Pfam" id="PF00195"/>
    </source>
</evidence>
<feature type="domain" description="Chalcone/stilbene synthase C-terminal" evidence="5">
    <location>
        <begin position="217"/>
        <end position="343"/>
    </location>
</feature>
<dbReference type="InterPro" id="IPR001099">
    <property type="entry name" value="Chalcone/stilbene_synt_N"/>
</dbReference>
<comment type="similarity">
    <text evidence="1">Belongs to the thiolase-like superfamily. Chalcone/stilbene synthases family.</text>
</comment>
<dbReference type="EMBL" id="CP023976">
    <property type="protein sequence ID" value="ATM24579.1"/>
    <property type="molecule type" value="Genomic_DNA"/>
</dbReference>
<dbReference type="InterPro" id="IPR012328">
    <property type="entry name" value="Chalcone/stilbene_synt_C"/>
</dbReference>
<evidence type="ECO:0008006" key="8">
    <source>
        <dbReference type="Google" id="ProtNLM"/>
    </source>
</evidence>
<protein>
    <recommendedName>
        <fullName evidence="8">PhlD</fullName>
    </recommendedName>
</protein>
<dbReference type="PANTHER" id="PTHR11877:SF46">
    <property type="entry name" value="TYPE III POLYKETIDE SYNTHASE A"/>
    <property type="match status" value="1"/>
</dbReference>
<dbReference type="SUPFAM" id="SSF53901">
    <property type="entry name" value="Thiolase-like"/>
    <property type="match status" value="2"/>
</dbReference>
<gene>
    <name evidence="6" type="ORF">SMD44_p10080</name>
</gene>
<reference evidence="6 7" key="1">
    <citation type="submission" date="2017-10" db="EMBL/GenBank/DDBJ databases">
        <title>Streptomyces alboflavus Genome sequencing and assembly.</title>
        <authorList>
            <person name="Wang Y."/>
            <person name="Du B."/>
            <person name="Ding Y."/>
            <person name="Liu H."/>
            <person name="Hou Q."/>
            <person name="Liu K."/>
            <person name="Wang C."/>
            <person name="Yao L."/>
        </authorList>
    </citation>
    <scope>NUCLEOTIDE SEQUENCE [LARGE SCALE GENOMIC DNA]</scope>
    <source>
        <strain evidence="6 7">MDJK44</strain>
        <plasmid evidence="7">Plasmid pmdjk44.1</plasmid>
    </source>
</reference>
<keyword evidence="6" id="KW-0614">Plasmid</keyword>
<dbReference type="InterPro" id="IPR011141">
    <property type="entry name" value="Polyketide_synthase_type-III"/>
</dbReference>
<dbReference type="AlphaFoldDB" id="A0A291W4R9"/>
<evidence type="ECO:0000256" key="2">
    <source>
        <dbReference type="ARBA" id="ARBA00022679"/>
    </source>
</evidence>
<organism evidence="6 7">
    <name type="scientific">Streptomyces alboflavus</name>
    <dbReference type="NCBI Taxonomy" id="67267"/>
    <lineage>
        <taxon>Bacteria</taxon>
        <taxon>Bacillati</taxon>
        <taxon>Actinomycetota</taxon>
        <taxon>Actinomycetes</taxon>
        <taxon>Kitasatosporales</taxon>
        <taxon>Streptomycetaceae</taxon>
        <taxon>Streptomyces</taxon>
    </lineage>
</organism>
<dbReference type="Pfam" id="PF02797">
    <property type="entry name" value="Chal_sti_synt_C"/>
    <property type="match status" value="1"/>
</dbReference>
<geneLocation type="plasmid" evidence="7">
    <name>pmdjk44.1</name>
</geneLocation>
<dbReference type="Gene3D" id="3.40.47.10">
    <property type="match status" value="2"/>
</dbReference>
<dbReference type="GO" id="GO:0016747">
    <property type="term" value="F:acyltransferase activity, transferring groups other than amino-acyl groups"/>
    <property type="evidence" value="ECO:0007669"/>
    <property type="project" value="InterPro"/>
</dbReference>
<accession>A0A291W4R9</accession>